<comment type="caution">
    <text evidence="1">The sequence shown here is derived from an EMBL/GenBank/DDBJ whole genome shotgun (WGS) entry which is preliminary data.</text>
</comment>
<proteinExistence type="predicted"/>
<sequence>MSVNSLPTRIRDDEKVPVPIENESYFYQHSPVKFSVEIKEKKNKNAPRRYTAYGMVFITDKRLMFVTEEPTSDGNGTIINMAITYDLEDLEDKRIFEDYYGMLITWATKMVPEKYKNAEGLLSDGSREEEL</sequence>
<protein>
    <submittedName>
        <fullName evidence="1">3749_t:CDS:1</fullName>
    </submittedName>
</protein>
<evidence type="ECO:0000313" key="1">
    <source>
        <dbReference type="EMBL" id="CAG8636203.1"/>
    </source>
</evidence>
<dbReference type="Proteomes" id="UP000789525">
    <property type="component" value="Unassembled WGS sequence"/>
</dbReference>
<dbReference type="EMBL" id="CAJVPT010018682">
    <property type="protein sequence ID" value="CAG8636203.1"/>
    <property type="molecule type" value="Genomic_DNA"/>
</dbReference>
<keyword evidence="2" id="KW-1185">Reference proteome</keyword>
<name>A0ACA9N8J6_9GLOM</name>
<accession>A0ACA9N8J6</accession>
<evidence type="ECO:0000313" key="2">
    <source>
        <dbReference type="Proteomes" id="UP000789525"/>
    </source>
</evidence>
<gene>
    <name evidence="1" type="ORF">ACOLOM_LOCUS7799</name>
</gene>
<reference evidence="1" key="1">
    <citation type="submission" date="2021-06" db="EMBL/GenBank/DDBJ databases">
        <authorList>
            <person name="Kallberg Y."/>
            <person name="Tangrot J."/>
            <person name="Rosling A."/>
        </authorList>
    </citation>
    <scope>NUCLEOTIDE SEQUENCE</scope>
    <source>
        <strain evidence="1">CL356</strain>
    </source>
</reference>
<organism evidence="1 2">
    <name type="scientific">Acaulospora colombiana</name>
    <dbReference type="NCBI Taxonomy" id="27376"/>
    <lineage>
        <taxon>Eukaryota</taxon>
        <taxon>Fungi</taxon>
        <taxon>Fungi incertae sedis</taxon>
        <taxon>Mucoromycota</taxon>
        <taxon>Glomeromycotina</taxon>
        <taxon>Glomeromycetes</taxon>
        <taxon>Diversisporales</taxon>
        <taxon>Acaulosporaceae</taxon>
        <taxon>Acaulospora</taxon>
    </lineage>
</organism>